<evidence type="ECO:0000313" key="3">
    <source>
        <dbReference type="Proteomes" id="UP001179181"/>
    </source>
</evidence>
<keyword evidence="3" id="KW-1185">Reference proteome</keyword>
<proteinExistence type="predicted"/>
<evidence type="ECO:0000256" key="1">
    <source>
        <dbReference type="SAM" id="MobiDB-lite"/>
    </source>
</evidence>
<protein>
    <submittedName>
        <fullName evidence="2">Uncharacterized protein</fullName>
    </submittedName>
</protein>
<dbReference type="Proteomes" id="UP001179181">
    <property type="component" value="Unassembled WGS sequence"/>
</dbReference>
<gene>
    <name evidence="2" type="ORF">FHS68_001504</name>
</gene>
<organism evidence="2 3">
    <name type="scientific">Dyadobacter arcticus</name>
    <dbReference type="NCBI Taxonomy" id="1078754"/>
    <lineage>
        <taxon>Bacteria</taxon>
        <taxon>Pseudomonadati</taxon>
        <taxon>Bacteroidota</taxon>
        <taxon>Cytophagia</taxon>
        <taxon>Cytophagales</taxon>
        <taxon>Spirosomataceae</taxon>
        <taxon>Dyadobacter</taxon>
    </lineage>
</organism>
<dbReference type="EMBL" id="JAASQJ010000001">
    <property type="protein sequence ID" value="NIJ52348.1"/>
    <property type="molecule type" value="Genomic_DNA"/>
</dbReference>
<evidence type="ECO:0000313" key="2">
    <source>
        <dbReference type="EMBL" id="NIJ52348.1"/>
    </source>
</evidence>
<feature type="region of interest" description="Disordered" evidence="1">
    <location>
        <begin position="83"/>
        <end position="108"/>
    </location>
</feature>
<sequence>MGHEYALDWLDQMVNDLDPLRTEPESLDNYQSISIIDKAEQEEKRLIVLFRQIAFQKWKARQMSSRGNSVYSLPLSKFCRSGSLFKYGPRRSWRPRSSQTSEPRGDEG</sequence>
<name>A0ABX0UIK8_9BACT</name>
<comment type="caution">
    <text evidence="2">The sequence shown here is derived from an EMBL/GenBank/DDBJ whole genome shotgun (WGS) entry which is preliminary data.</text>
</comment>
<reference evidence="2 3" key="1">
    <citation type="submission" date="2020-03" db="EMBL/GenBank/DDBJ databases">
        <title>Genomic Encyclopedia of Type Strains, Phase IV (KMG-IV): sequencing the most valuable type-strain genomes for metagenomic binning, comparative biology and taxonomic classification.</title>
        <authorList>
            <person name="Goeker M."/>
        </authorList>
    </citation>
    <scope>NUCLEOTIDE SEQUENCE [LARGE SCALE GENOMIC DNA]</scope>
    <source>
        <strain evidence="2 3">DSM 102865</strain>
    </source>
</reference>
<accession>A0ABX0UIK8</accession>